<dbReference type="GO" id="GO:0003824">
    <property type="term" value="F:catalytic activity"/>
    <property type="evidence" value="ECO:0007669"/>
    <property type="project" value="UniProtKB-ARBA"/>
</dbReference>
<proteinExistence type="predicted"/>
<dbReference type="SUPFAM" id="SSF53474">
    <property type="entry name" value="alpha/beta-Hydrolases"/>
    <property type="match status" value="1"/>
</dbReference>
<evidence type="ECO:0000259" key="1">
    <source>
        <dbReference type="Pfam" id="PF00561"/>
    </source>
</evidence>
<dbReference type="Pfam" id="PF00561">
    <property type="entry name" value="Abhydrolase_1"/>
    <property type="match status" value="1"/>
</dbReference>
<protein>
    <submittedName>
        <fullName evidence="2">Pimeloyl-ACP methyl ester carboxylesterase</fullName>
    </submittedName>
</protein>
<dbReference type="PANTHER" id="PTHR43194:SF2">
    <property type="entry name" value="PEROXISOMAL MEMBRANE PROTEIN LPX1"/>
    <property type="match status" value="1"/>
</dbReference>
<evidence type="ECO:0000313" key="2">
    <source>
        <dbReference type="EMBL" id="TQL43045.1"/>
    </source>
</evidence>
<reference evidence="2 3" key="1">
    <citation type="submission" date="2019-06" db="EMBL/GenBank/DDBJ databases">
        <title>Sequencing the genomes of 1000 actinobacteria strains.</title>
        <authorList>
            <person name="Klenk H.-P."/>
        </authorList>
    </citation>
    <scope>NUCLEOTIDE SEQUENCE [LARGE SCALE GENOMIC DNA]</scope>
    <source>
        <strain evidence="2 3">DSM 8803</strain>
    </source>
</reference>
<dbReference type="InterPro" id="IPR029058">
    <property type="entry name" value="AB_hydrolase_fold"/>
</dbReference>
<dbReference type="PANTHER" id="PTHR43194">
    <property type="entry name" value="HYDROLASE ALPHA/BETA FOLD FAMILY"/>
    <property type="match status" value="1"/>
</dbReference>
<name>A0A542Y4P0_9MICO</name>
<gene>
    <name evidence="2" type="ORF">FB468_1060</name>
</gene>
<dbReference type="Proteomes" id="UP000319094">
    <property type="component" value="Unassembled WGS sequence"/>
</dbReference>
<dbReference type="AlphaFoldDB" id="A0A542Y4P0"/>
<keyword evidence="3" id="KW-1185">Reference proteome</keyword>
<organism evidence="2 3">
    <name type="scientific">Leucobacter komagatae</name>
    <dbReference type="NCBI Taxonomy" id="55969"/>
    <lineage>
        <taxon>Bacteria</taxon>
        <taxon>Bacillati</taxon>
        <taxon>Actinomycetota</taxon>
        <taxon>Actinomycetes</taxon>
        <taxon>Micrococcales</taxon>
        <taxon>Microbacteriaceae</taxon>
        <taxon>Leucobacter</taxon>
    </lineage>
</organism>
<dbReference type="InterPro" id="IPR000073">
    <property type="entry name" value="AB_hydrolase_1"/>
</dbReference>
<evidence type="ECO:0000313" key="3">
    <source>
        <dbReference type="Proteomes" id="UP000319094"/>
    </source>
</evidence>
<feature type="domain" description="AB hydrolase-1" evidence="1">
    <location>
        <begin position="44"/>
        <end position="195"/>
    </location>
</feature>
<dbReference type="InterPro" id="IPR050228">
    <property type="entry name" value="Carboxylesterase_BioH"/>
</dbReference>
<sequence>MPAAFTLAGMSIDFPALPDSVSVDRVEVAPEVELRVLRAGAGAPVVFVPGWNFSAEVFVHQLAGLADAHEVIAVDPRGHGESSKPLTGNNFPQRGRDLAALLAALDLRDVTLAGWSFGVLDVLSALEVDGAGDRVAKLILIDEPPRVPFDPTNKAEWGEAALSHDGLPAYVKFLSTDRQGFLEYIAADALGVAAAEADTEPAVAKLVADGARTPEHIAIITGVEGLATDLSAPAVAFDGSGKPLLFIAQAGWADDARRWVTANLPHAEFATIPVHAGFLTEPEAFNARVREFLAG</sequence>
<accession>A0A542Y4P0</accession>
<dbReference type="EMBL" id="VFON01000001">
    <property type="protein sequence ID" value="TQL43045.1"/>
    <property type="molecule type" value="Genomic_DNA"/>
</dbReference>
<comment type="caution">
    <text evidence="2">The sequence shown here is derived from an EMBL/GenBank/DDBJ whole genome shotgun (WGS) entry which is preliminary data.</text>
</comment>
<dbReference type="Gene3D" id="3.40.50.1820">
    <property type="entry name" value="alpha/beta hydrolase"/>
    <property type="match status" value="1"/>
</dbReference>